<dbReference type="RefSeq" id="WP_226394102.1">
    <property type="nucleotide sequence ID" value="NZ_JADCKL010000001.1"/>
</dbReference>
<comment type="caution">
    <text evidence="1">The sequence shown here is derived from an EMBL/GenBank/DDBJ whole genome shotgun (WGS) entry which is preliminary data.</text>
</comment>
<accession>A0ABR9RGM8</accession>
<name>A0ABR9RGM8_9FIRM</name>
<organism evidence="1 2">
    <name type="scientific">Claveliimonas monacensis</name>
    <dbReference type="NCBI Taxonomy" id="2779351"/>
    <lineage>
        <taxon>Bacteria</taxon>
        <taxon>Bacillati</taxon>
        <taxon>Bacillota</taxon>
        <taxon>Clostridia</taxon>
        <taxon>Lachnospirales</taxon>
        <taxon>Lachnospiraceae</taxon>
        <taxon>Claveliimonas</taxon>
    </lineage>
</organism>
<proteinExistence type="predicted"/>
<protein>
    <submittedName>
        <fullName evidence="1">Uncharacterized protein</fullName>
    </submittedName>
</protein>
<dbReference type="Proteomes" id="UP000758652">
    <property type="component" value="Unassembled WGS sequence"/>
</dbReference>
<reference evidence="1 2" key="1">
    <citation type="submission" date="2020-10" db="EMBL/GenBank/DDBJ databases">
        <title>ChiBAC.</title>
        <authorList>
            <person name="Zenner C."/>
            <person name="Hitch T.C.A."/>
            <person name="Clavel T."/>
        </authorList>
    </citation>
    <scope>NUCLEOTIDE SEQUENCE [LARGE SCALE GENOMIC DNA]</scope>
    <source>
        <strain evidence="1 2">DSM 108991</strain>
    </source>
</reference>
<keyword evidence="2" id="KW-1185">Reference proteome</keyword>
<gene>
    <name evidence="1" type="ORF">INF30_02280</name>
</gene>
<dbReference type="EMBL" id="JADCKL010000001">
    <property type="protein sequence ID" value="MBE5062101.1"/>
    <property type="molecule type" value="Genomic_DNA"/>
</dbReference>
<sequence length="185" mass="21365">MILHNDICSINISIDTTYTVESTDNKPYDLVINPRHLKHSDMYKVFSIQIDLFSKAISIALIGDFYSYDKDCAVLEDKILTILQNDAIVQLNINDGTMIKFKEFDCFGCNYGIYRVQNGYIVYGEIEITMLDFNFNKKWSFSGKDIFVSMSDKKAFELCENSIKLHDFEGNFYEIDFSGKLISKV</sequence>
<evidence type="ECO:0000313" key="1">
    <source>
        <dbReference type="EMBL" id="MBE5062101.1"/>
    </source>
</evidence>
<evidence type="ECO:0000313" key="2">
    <source>
        <dbReference type="Proteomes" id="UP000758652"/>
    </source>
</evidence>